<feature type="active site" description="Proton acceptor" evidence="8">
    <location>
        <position position="246"/>
    </location>
</feature>
<feature type="binding site" evidence="8">
    <location>
        <position position="120"/>
    </location>
    <ligand>
        <name>ATP</name>
        <dbReference type="ChEBI" id="CHEBI:30616"/>
    </ligand>
</feature>
<feature type="binding site" evidence="8">
    <location>
        <position position="107"/>
    </location>
    <ligand>
        <name>ATP</name>
        <dbReference type="ChEBI" id="CHEBI:30616"/>
    </ligand>
</feature>
<comment type="cofactor">
    <cofactor evidence="8">
        <name>Mg(2+)</name>
        <dbReference type="ChEBI" id="CHEBI:18420"/>
    </cofactor>
    <cofactor evidence="8">
        <name>Mn(2+)</name>
        <dbReference type="ChEBI" id="CHEBI:29035"/>
    </cofactor>
</comment>
<dbReference type="NCBIfam" id="NF000658">
    <property type="entry name" value="PRK00029.1"/>
    <property type="match status" value="1"/>
</dbReference>
<keyword evidence="3 8" id="KW-0548">Nucleotidyltransferase</keyword>
<feature type="binding site" evidence="8">
    <location>
        <position position="84"/>
    </location>
    <ligand>
        <name>ATP</name>
        <dbReference type="ChEBI" id="CHEBI:30616"/>
    </ligand>
</feature>
<evidence type="ECO:0000256" key="6">
    <source>
        <dbReference type="ARBA" id="ARBA00022840"/>
    </source>
</evidence>
<name>A0ABY4MVW5_9MICO</name>
<comment type="catalytic activity">
    <reaction evidence="8">
        <text>L-seryl-[protein] + UTP = O-(5'-uridylyl)-L-seryl-[protein] + diphosphate</text>
        <dbReference type="Rhea" id="RHEA:64604"/>
        <dbReference type="Rhea" id="RHEA-COMP:9863"/>
        <dbReference type="Rhea" id="RHEA-COMP:16635"/>
        <dbReference type="ChEBI" id="CHEBI:29999"/>
        <dbReference type="ChEBI" id="CHEBI:33019"/>
        <dbReference type="ChEBI" id="CHEBI:46398"/>
        <dbReference type="ChEBI" id="CHEBI:156051"/>
    </reaction>
</comment>
<dbReference type="PANTHER" id="PTHR32057">
    <property type="entry name" value="PROTEIN ADENYLYLTRANSFERASE SELO, MITOCHONDRIAL"/>
    <property type="match status" value="1"/>
</dbReference>
<evidence type="ECO:0000256" key="4">
    <source>
        <dbReference type="ARBA" id="ARBA00022723"/>
    </source>
</evidence>
<reference evidence="9" key="1">
    <citation type="submission" date="2022-05" db="EMBL/GenBank/DDBJ databases">
        <title>Complete genome sequence of toluene-degrading Gulosibacter sediminis strain ACHW.36C.</title>
        <authorList>
            <person name="Wai A.C."/>
            <person name="Lai G.K."/>
            <person name="Griffin S.D."/>
            <person name="Leung F.C."/>
        </authorList>
    </citation>
    <scope>NUCLEOTIDE SEQUENCE [LARGE SCALE GENOMIC DNA]</scope>
    <source>
        <strain evidence="9">ACHW.36C</strain>
    </source>
</reference>
<evidence type="ECO:0000256" key="8">
    <source>
        <dbReference type="HAMAP-Rule" id="MF_00692"/>
    </source>
</evidence>
<comment type="catalytic activity">
    <reaction evidence="8">
        <text>L-seryl-[protein] + ATP = 3-O-(5'-adenylyl)-L-seryl-[protein] + diphosphate</text>
        <dbReference type="Rhea" id="RHEA:58120"/>
        <dbReference type="Rhea" id="RHEA-COMP:9863"/>
        <dbReference type="Rhea" id="RHEA-COMP:15073"/>
        <dbReference type="ChEBI" id="CHEBI:29999"/>
        <dbReference type="ChEBI" id="CHEBI:30616"/>
        <dbReference type="ChEBI" id="CHEBI:33019"/>
        <dbReference type="ChEBI" id="CHEBI:142516"/>
        <dbReference type="EC" id="2.7.7.108"/>
    </reaction>
</comment>
<feature type="binding site" evidence="8">
    <location>
        <position position="87"/>
    </location>
    <ligand>
        <name>ATP</name>
        <dbReference type="ChEBI" id="CHEBI:30616"/>
    </ligand>
</feature>
<sequence>MQLQHEFADVLPELAQAWQAQEMPNAELLVLNETLAEELGLDVAWLRGPEGLAWLTGQSVPEGGQPVAQIYSGHQFGWYAPRLGDGRALLLGELVDRDGQRRDVHLKGSGKTPFARKGDGQAVLGPMLREFLMSEAMHALGVPTTRALAVVATGHIVQRDFPERGALLVRVASSHLRVGSVQYARSLDEPEVLRRLVDLAIERHSPAAADAEVPALALYREVIARQARLIADWMRLGFIHGVMNTDNVTISGETIDYGPCAFLDAYDPALWFSSIDEHGRYAFANQPAIAEWDLARLGEALLPLVGEGEEAVALVTAELQQFAPQYQRVWLAGMRDKLGLSPDTPDPQVDALASATLRLLQAEHIDYTEFFRALVSAAAGDDAAVERLFADAADVRPWLHRWRGLAPDAELIARSNPAYIPRNHLVEEALAAAGRGDLAPFGELLEVVTEPFSERTDGERFATAAPASFGPYVTYCGT</sequence>
<feature type="binding site" evidence="8">
    <location>
        <position position="247"/>
    </location>
    <ligand>
        <name>Mg(2+)</name>
        <dbReference type="ChEBI" id="CHEBI:18420"/>
    </ligand>
</feature>
<feature type="binding site" evidence="8">
    <location>
        <position position="256"/>
    </location>
    <ligand>
        <name>ATP</name>
        <dbReference type="ChEBI" id="CHEBI:30616"/>
    </ligand>
</feature>
<keyword evidence="7 8" id="KW-0460">Magnesium</keyword>
<evidence type="ECO:0000256" key="7">
    <source>
        <dbReference type="ARBA" id="ARBA00022842"/>
    </source>
</evidence>
<comment type="function">
    <text evidence="8">Nucleotidyltransferase involved in the post-translational modification of proteins. It can catalyze the addition of adenosine monophosphate (AMP) or uridine monophosphate (UMP) to a protein, resulting in modifications known as AMPylation and UMPylation.</text>
</comment>
<dbReference type="Pfam" id="PF02696">
    <property type="entry name" value="SelO"/>
    <property type="match status" value="1"/>
</dbReference>
<evidence type="ECO:0000256" key="5">
    <source>
        <dbReference type="ARBA" id="ARBA00022741"/>
    </source>
</evidence>
<dbReference type="HAMAP" id="MF_00692">
    <property type="entry name" value="SelO"/>
    <property type="match status" value="1"/>
</dbReference>
<feature type="binding site" evidence="8">
    <location>
        <position position="256"/>
    </location>
    <ligand>
        <name>Mg(2+)</name>
        <dbReference type="ChEBI" id="CHEBI:18420"/>
    </ligand>
</feature>
<feature type="binding site" evidence="8">
    <location>
        <position position="170"/>
    </location>
    <ligand>
        <name>ATP</name>
        <dbReference type="ChEBI" id="CHEBI:30616"/>
    </ligand>
</feature>
<dbReference type="EC" id="2.7.7.-" evidence="8"/>
<comment type="similarity">
    <text evidence="1 8">Belongs to the SELO family.</text>
</comment>
<keyword evidence="6 8" id="KW-0067">ATP-binding</keyword>
<comment type="catalytic activity">
    <reaction evidence="8">
        <text>L-tyrosyl-[protein] + UTP = O-(5'-uridylyl)-L-tyrosyl-[protein] + diphosphate</text>
        <dbReference type="Rhea" id="RHEA:83887"/>
        <dbReference type="Rhea" id="RHEA-COMP:10136"/>
        <dbReference type="Rhea" id="RHEA-COMP:20238"/>
        <dbReference type="ChEBI" id="CHEBI:33019"/>
        <dbReference type="ChEBI" id="CHEBI:46398"/>
        <dbReference type="ChEBI" id="CHEBI:46858"/>
        <dbReference type="ChEBI" id="CHEBI:90602"/>
    </reaction>
</comment>
<evidence type="ECO:0000256" key="1">
    <source>
        <dbReference type="ARBA" id="ARBA00009747"/>
    </source>
</evidence>
<dbReference type="EMBL" id="CP097160">
    <property type="protein sequence ID" value="UQN14570.1"/>
    <property type="molecule type" value="Genomic_DNA"/>
</dbReference>
<proteinExistence type="inferred from homology"/>
<evidence type="ECO:0000256" key="3">
    <source>
        <dbReference type="ARBA" id="ARBA00022695"/>
    </source>
</evidence>
<dbReference type="PANTHER" id="PTHR32057:SF14">
    <property type="entry name" value="PROTEIN ADENYLYLTRANSFERASE SELO, MITOCHONDRIAL"/>
    <property type="match status" value="1"/>
</dbReference>
<comment type="catalytic activity">
    <reaction evidence="8">
        <text>L-tyrosyl-[protein] + ATP = O-(5'-adenylyl)-L-tyrosyl-[protein] + diphosphate</text>
        <dbReference type="Rhea" id="RHEA:54288"/>
        <dbReference type="Rhea" id="RHEA-COMP:10136"/>
        <dbReference type="Rhea" id="RHEA-COMP:13846"/>
        <dbReference type="ChEBI" id="CHEBI:30616"/>
        <dbReference type="ChEBI" id="CHEBI:33019"/>
        <dbReference type="ChEBI" id="CHEBI:46858"/>
        <dbReference type="ChEBI" id="CHEBI:83624"/>
        <dbReference type="EC" id="2.7.7.108"/>
    </reaction>
</comment>
<feature type="binding site" evidence="8">
    <location>
        <position position="86"/>
    </location>
    <ligand>
        <name>ATP</name>
        <dbReference type="ChEBI" id="CHEBI:30616"/>
    </ligand>
</feature>
<dbReference type="EC" id="2.7.7.108" evidence="8"/>
<evidence type="ECO:0000256" key="2">
    <source>
        <dbReference type="ARBA" id="ARBA00022679"/>
    </source>
</evidence>
<organism evidence="9">
    <name type="scientific">Gulosibacter sediminis</name>
    <dbReference type="NCBI Taxonomy" id="1729695"/>
    <lineage>
        <taxon>Bacteria</taxon>
        <taxon>Bacillati</taxon>
        <taxon>Actinomycetota</taxon>
        <taxon>Actinomycetes</taxon>
        <taxon>Micrococcales</taxon>
        <taxon>Microbacteriaceae</taxon>
        <taxon>Gulosibacter</taxon>
    </lineage>
</organism>
<protein>
    <recommendedName>
        <fullName evidence="8">Protein nucleotidyltransferase YdiU</fullName>
        <ecNumber evidence="8">2.7.7.-</ecNumber>
    </recommendedName>
    <alternativeName>
        <fullName evidence="8">Protein adenylyltransferase YdiU</fullName>
        <ecNumber evidence="8">2.7.7.108</ecNumber>
    </alternativeName>
    <alternativeName>
        <fullName evidence="8">Protein uridylyltransferase YdiU</fullName>
        <ecNumber evidence="8">2.7.7.-</ecNumber>
    </alternativeName>
</protein>
<keyword evidence="2 8" id="KW-0808">Transferase</keyword>
<feature type="binding site" evidence="8">
    <location>
        <position position="119"/>
    </location>
    <ligand>
        <name>ATP</name>
        <dbReference type="ChEBI" id="CHEBI:30616"/>
    </ligand>
</feature>
<accession>A0ABY4MVW5</accession>
<feature type="binding site" evidence="8">
    <location>
        <position position="177"/>
    </location>
    <ligand>
        <name>ATP</name>
        <dbReference type="ChEBI" id="CHEBI:30616"/>
    </ligand>
</feature>
<comment type="catalytic activity">
    <reaction evidence="8">
        <text>L-threonyl-[protein] + ATP = 3-O-(5'-adenylyl)-L-threonyl-[protein] + diphosphate</text>
        <dbReference type="Rhea" id="RHEA:54292"/>
        <dbReference type="Rhea" id="RHEA-COMP:11060"/>
        <dbReference type="Rhea" id="RHEA-COMP:13847"/>
        <dbReference type="ChEBI" id="CHEBI:30013"/>
        <dbReference type="ChEBI" id="CHEBI:30616"/>
        <dbReference type="ChEBI" id="CHEBI:33019"/>
        <dbReference type="ChEBI" id="CHEBI:138113"/>
        <dbReference type="EC" id="2.7.7.108"/>
    </reaction>
</comment>
<dbReference type="InterPro" id="IPR003846">
    <property type="entry name" value="SelO"/>
</dbReference>
<comment type="catalytic activity">
    <reaction evidence="8">
        <text>L-histidyl-[protein] + UTP = N(tele)-(5'-uridylyl)-L-histidyl-[protein] + diphosphate</text>
        <dbReference type="Rhea" id="RHEA:83891"/>
        <dbReference type="Rhea" id="RHEA-COMP:9745"/>
        <dbReference type="Rhea" id="RHEA-COMP:20239"/>
        <dbReference type="ChEBI" id="CHEBI:29979"/>
        <dbReference type="ChEBI" id="CHEBI:33019"/>
        <dbReference type="ChEBI" id="CHEBI:46398"/>
        <dbReference type="ChEBI" id="CHEBI:233474"/>
    </reaction>
</comment>
<keyword evidence="4 8" id="KW-0479">Metal-binding</keyword>
<evidence type="ECO:0000313" key="9">
    <source>
        <dbReference type="EMBL" id="UQN14570.1"/>
    </source>
</evidence>
<keyword evidence="8" id="KW-0464">Manganese</keyword>
<gene>
    <name evidence="8" type="primary">ydiU</name>
    <name evidence="8" type="synonym">selO</name>
    <name evidence="9" type="ORF">M3M28_11035</name>
</gene>
<keyword evidence="5 8" id="KW-0547">Nucleotide-binding</keyword>